<name>A0ABY8EDL2_9FIRM</name>
<dbReference type="Proteomes" id="UP001222800">
    <property type="component" value="Chromosome"/>
</dbReference>
<accession>A0ABY8EDL2</accession>
<proteinExistence type="predicted"/>
<keyword evidence="2" id="KW-1185">Reference proteome</keyword>
<protein>
    <submittedName>
        <fullName evidence="1">DUF3783 domain-containing protein</fullName>
    </submittedName>
</protein>
<sequence>MSFNRIDDNNNEKPNDPHKILIYGYSDQDMIKFEDSFKNVGENDFIFLNNSNLNQKVYDIIISNNMSENNTSNEDFPNIPFILLSGFSNKEVMDFFNFIKENNFPKPLIALLTKTNKSWFLKDLIKDVYQEHMIMINKK</sequence>
<dbReference type="RefSeq" id="WP_277731512.1">
    <property type="nucleotide sequence ID" value="NZ_CP120733.1"/>
</dbReference>
<organism evidence="1 2">
    <name type="scientific">Tepidibacter hydrothermalis</name>
    <dbReference type="NCBI Taxonomy" id="3036126"/>
    <lineage>
        <taxon>Bacteria</taxon>
        <taxon>Bacillati</taxon>
        <taxon>Bacillota</taxon>
        <taxon>Clostridia</taxon>
        <taxon>Peptostreptococcales</taxon>
        <taxon>Peptostreptococcaceae</taxon>
        <taxon>Tepidibacter</taxon>
    </lineage>
</organism>
<dbReference type="EMBL" id="CP120733">
    <property type="protein sequence ID" value="WFD09582.1"/>
    <property type="molecule type" value="Genomic_DNA"/>
</dbReference>
<gene>
    <name evidence="1" type="ORF">P4S50_14480</name>
</gene>
<evidence type="ECO:0000313" key="1">
    <source>
        <dbReference type="EMBL" id="WFD09582.1"/>
    </source>
</evidence>
<dbReference type="InterPro" id="IPR016621">
    <property type="entry name" value="UCP014543"/>
</dbReference>
<reference evidence="1 2" key="1">
    <citation type="submission" date="2023-03" db="EMBL/GenBank/DDBJ databases">
        <title>Complete genome sequence of Tepidibacter sp. SWIR-1, isolated from a deep-sea hydrothermal vent.</title>
        <authorList>
            <person name="Li X."/>
        </authorList>
    </citation>
    <scope>NUCLEOTIDE SEQUENCE [LARGE SCALE GENOMIC DNA]</scope>
    <source>
        <strain evidence="1 2">SWIR-1</strain>
    </source>
</reference>
<evidence type="ECO:0000313" key="2">
    <source>
        <dbReference type="Proteomes" id="UP001222800"/>
    </source>
</evidence>
<dbReference type="Pfam" id="PF12646">
    <property type="entry name" value="DUF3783"/>
    <property type="match status" value="1"/>
</dbReference>